<dbReference type="Proteomes" id="UP000318704">
    <property type="component" value="Chromosome"/>
</dbReference>
<dbReference type="KEGG" id="gaw:V144x_52610"/>
<dbReference type="AlphaFoldDB" id="A0A517W3C4"/>
<evidence type="ECO:0008006" key="3">
    <source>
        <dbReference type="Google" id="ProtNLM"/>
    </source>
</evidence>
<evidence type="ECO:0000313" key="1">
    <source>
        <dbReference type="EMBL" id="QDT99748.1"/>
    </source>
</evidence>
<organism evidence="1 2">
    <name type="scientific">Gimesia aquarii</name>
    <dbReference type="NCBI Taxonomy" id="2527964"/>
    <lineage>
        <taxon>Bacteria</taxon>
        <taxon>Pseudomonadati</taxon>
        <taxon>Planctomycetota</taxon>
        <taxon>Planctomycetia</taxon>
        <taxon>Planctomycetales</taxon>
        <taxon>Planctomycetaceae</taxon>
        <taxon>Gimesia</taxon>
    </lineage>
</organism>
<accession>A0A517W3C4</accession>
<name>A0A517W3C4_9PLAN</name>
<dbReference type="RefSeq" id="WP_232102640.1">
    <property type="nucleotide sequence ID" value="NZ_CP037920.1"/>
</dbReference>
<dbReference type="EMBL" id="CP037920">
    <property type="protein sequence ID" value="QDT99748.1"/>
    <property type="molecule type" value="Genomic_DNA"/>
</dbReference>
<proteinExistence type="predicted"/>
<gene>
    <name evidence="1" type="ORF">V144x_52610</name>
</gene>
<sequence length="633" mass="71556">MEETMSIVFGQSVPQQLFSLTDEEFLLTVKWKSKSARDLKKAAQVGDLDRFSRGLGSQLKEISKQKRRGKQSEGMLWAALWSEDETENTCRTSDLINLVKSIRDVSEKNTKGSKKAKRKKTPELSWDEVSRLLVGWLDQVCISEPLLPYELLLLTEVVENVGYCLAPSTLVTVWRHCLFAAASLCFNLEETDFSDTTEDQVILISGELPWRLGFLFQEISGAKNFRQLGQQNLRDCFFDRTDTDGTPHADFHARLDYWLAALTRASYIGHVWGKTVWDQEAHERFQWSVENLIMLCDGSGKIALCPVHAVEHYFLLTLAAHYADLPARGVERRYLKALTSGKKRQKFFFQTDEEPSNQSDWSAIATMRNYWSDASNLLVTTWNGDLPELSLSTTGKLLIEGDWNFSLTADERAISGDGEWSCICWHSDEDADYLELQMDLESGYKLERQILLPRNQHFVFLSDIVTGTETANLEYRSVIPISPGIKGSLKEGTHELQFKTKGLSARVFPIGLPQERDFFQPGSLTLDDQNQLVLHQASLGNALYAPLIIDWEPGLKRKPADWASLTVSEGGKISARDEASGHRLRIGAHQLLVYRSLKKGESSRAVLGHNTNYESVIGRFDKNGDVSPLLFVE</sequence>
<reference evidence="1 2" key="1">
    <citation type="submission" date="2019-03" db="EMBL/GenBank/DDBJ databases">
        <title>Deep-cultivation of Planctomycetes and their phenomic and genomic characterization uncovers novel biology.</title>
        <authorList>
            <person name="Wiegand S."/>
            <person name="Jogler M."/>
            <person name="Boedeker C."/>
            <person name="Pinto D."/>
            <person name="Vollmers J."/>
            <person name="Rivas-Marin E."/>
            <person name="Kohn T."/>
            <person name="Peeters S.H."/>
            <person name="Heuer A."/>
            <person name="Rast P."/>
            <person name="Oberbeckmann S."/>
            <person name="Bunk B."/>
            <person name="Jeske O."/>
            <person name="Meyerdierks A."/>
            <person name="Storesund J.E."/>
            <person name="Kallscheuer N."/>
            <person name="Luecker S."/>
            <person name="Lage O.M."/>
            <person name="Pohl T."/>
            <person name="Merkel B.J."/>
            <person name="Hornburger P."/>
            <person name="Mueller R.-W."/>
            <person name="Bruemmer F."/>
            <person name="Labrenz M."/>
            <person name="Spormann A.M."/>
            <person name="Op den Camp H."/>
            <person name="Overmann J."/>
            <person name="Amann R."/>
            <person name="Jetten M.S.M."/>
            <person name="Mascher T."/>
            <person name="Medema M.H."/>
            <person name="Devos D.P."/>
            <person name="Kaster A.-K."/>
            <person name="Ovreas L."/>
            <person name="Rohde M."/>
            <person name="Galperin M.Y."/>
            <person name="Jogler C."/>
        </authorList>
    </citation>
    <scope>NUCLEOTIDE SEQUENCE [LARGE SCALE GENOMIC DNA]</scope>
    <source>
        <strain evidence="1 2">V144</strain>
    </source>
</reference>
<protein>
    <recommendedName>
        <fullName evidence="3">Heparinase II/III-like protein</fullName>
    </recommendedName>
</protein>
<evidence type="ECO:0000313" key="2">
    <source>
        <dbReference type="Proteomes" id="UP000318704"/>
    </source>
</evidence>